<dbReference type="PROSITE" id="PS00463">
    <property type="entry name" value="ZN2_CY6_FUNGAL_1"/>
    <property type="match status" value="1"/>
</dbReference>
<dbReference type="Pfam" id="PF00172">
    <property type="entry name" value="Zn_clus"/>
    <property type="match status" value="1"/>
</dbReference>
<feature type="compositionally biased region" description="Basic and acidic residues" evidence="5">
    <location>
        <begin position="434"/>
        <end position="444"/>
    </location>
</feature>
<keyword evidence="2" id="KW-0238">DNA-binding</keyword>
<feature type="compositionally biased region" description="Polar residues" evidence="5">
    <location>
        <begin position="11"/>
        <end position="24"/>
    </location>
</feature>
<evidence type="ECO:0000259" key="6">
    <source>
        <dbReference type="PROSITE" id="PS50048"/>
    </source>
</evidence>
<evidence type="ECO:0000313" key="7">
    <source>
        <dbReference type="EMBL" id="KIW44138.1"/>
    </source>
</evidence>
<feature type="compositionally biased region" description="Pro residues" evidence="5">
    <location>
        <begin position="419"/>
        <end position="429"/>
    </location>
</feature>
<name>A0A0D2DMF7_9EURO</name>
<dbReference type="AlphaFoldDB" id="A0A0D2DMF7"/>
<feature type="region of interest" description="Disordered" evidence="5">
    <location>
        <begin position="53"/>
        <end position="81"/>
    </location>
</feature>
<dbReference type="SUPFAM" id="SSF57701">
    <property type="entry name" value="Zn2/Cys6 DNA-binding domain"/>
    <property type="match status" value="1"/>
</dbReference>
<dbReference type="STRING" id="215243.A0A0D2DMF7"/>
<dbReference type="Proteomes" id="UP000053342">
    <property type="component" value="Unassembled WGS sequence"/>
</dbReference>
<dbReference type="Pfam" id="PF11951">
    <property type="entry name" value="Fungal_trans_2"/>
    <property type="match status" value="1"/>
</dbReference>
<keyword evidence="3" id="KW-0804">Transcription</keyword>
<dbReference type="SMART" id="SM00066">
    <property type="entry name" value="GAL4"/>
    <property type="match status" value="1"/>
</dbReference>
<sequence length="593" mass="66841">MVRAQLEVSMHNRSNSPRQQSPTRPATIPGLNTFLLAGHDGVLVPVRNPIWTDPNRPDESTEGGVIVLDPSRSKRPHHKSRRGCRNCRRRHVKCDEKFPTCSHCLRRREECKRQSTPTADDKHVPSVAKPKSTHACPRPRSHTHTRTSRRIHHHSPPLLDSTGIGGGGGGSSSSSSNTTTVNTLHVKLFHHFETTTRHTLCFGSVWEGAIRWSLENETLMHAMLCVSARHLAYLFPDDPTYSLAARAHLVQSLGMFRRDIDNNKTLTASDADAFMATSILIYFELWTETEFVIQKGSTRDGREARDALDLSRDNMIPLARGLVELFLRSGPVLFDRGNGNEDPGNPKPSVFVAEIQHSPRRNLENAAAIHQGSGLRKDVAVDSIRSWSVPATASGPEQVSDDSDRKSQDEMDNENDTVPLPPPPNPAQTPAPSAHEKGYGHEKLGEDEDAVAESCTFQSLHEDATSRLATLCMFLPEMRSGPHRDRDEERLSNHETERDHDGFPLLPPRQLRADLIRYAFTFPILTHEYLSRLVSRRRDDTLTEPGLVVLYHFYRCVRILLGDDSHAWWTHRRARSMESLLEQQLRETLNVDR</sequence>
<dbReference type="InterPro" id="IPR036864">
    <property type="entry name" value="Zn2-C6_fun-type_DNA-bd_sf"/>
</dbReference>
<reference evidence="7 8" key="1">
    <citation type="submission" date="2015-01" db="EMBL/GenBank/DDBJ databases">
        <title>The Genome Sequence of Exophiala oligosperma CBS72588.</title>
        <authorList>
            <consortium name="The Broad Institute Genomics Platform"/>
            <person name="Cuomo C."/>
            <person name="de Hoog S."/>
            <person name="Gorbushina A."/>
            <person name="Stielow B."/>
            <person name="Teixiera M."/>
            <person name="Abouelleil A."/>
            <person name="Chapman S.B."/>
            <person name="Priest M."/>
            <person name="Young S.K."/>
            <person name="Wortman J."/>
            <person name="Nusbaum C."/>
            <person name="Birren B."/>
        </authorList>
    </citation>
    <scope>NUCLEOTIDE SEQUENCE [LARGE SCALE GENOMIC DNA]</scope>
    <source>
        <strain evidence="7 8">CBS 72588</strain>
    </source>
</reference>
<evidence type="ECO:0000313" key="8">
    <source>
        <dbReference type="Proteomes" id="UP000053342"/>
    </source>
</evidence>
<dbReference type="HOGENOM" id="CLU_019849_1_0_1"/>
<dbReference type="EMBL" id="KN847335">
    <property type="protein sequence ID" value="KIW44138.1"/>
    <property type="molecule type" value="Genomic_DNA"/>
</dbReference>
<dbReference type="PANTHER" id="PTHR47657">
    <property type="entry name" value="STEROL REGULATORY ELEMENT-BINDING PROTEIN ECM22"/>
    <property type="match status" value="1"/>
</dbReference>
<feature type="compositionally biased region" description="Polar residues" evidence="5">
    <location>
        <begin position="387"/>
        <end position="397"/>
    </location>
</feature>
<keyword evidence="8" id="KW-1185">Reference proteome</keyword>
<feature type="region of interest" description="Disordered" evidence="5">
    <location>
        <begin position="1"/>
        <end position="28"/>
    </location>
</feature>
<evidence type="ECO:0000256" key="4">
    <source>
        <dbReference type="ARBA" id="ARBA00023242"/>
    </source>
</evidence>
<evidence type="ECO:0000256" key="5">
    <source>
        <dbReference type="SAM" id="MobiDB-lite"/>
    </source>
</evidence>
<accession>A0A0D2DMF7</accession>
<feature type="domain" description="Zn(2)-C6 fungal-type" evidence="6">
    <location>
        <begin position="83"/>
        <end position="113"/>
    </location>
</feature>
<feature type="compositionally biased region" description="Basic and acidic residues" evidence="5">
    <location>
        <begin position="109"/>
        <end position="124"/>
    </location>
</feature>
<dbReference type="InterPro" id="IPR052400">
    <property type="entry name" value="Zn2-C6_fungal_TF"/>
</dbReference>
<dbReference type="GO" id="GO:0000981">
    <property type="term" value="F:DNA-binding transcription factor activity, RNA polymerase II-specific"/>
    <property type="evidence" value="ECO:0007669"/>
    <property type="project" value="InterPro"/>
</dbReference>
<gene>
    <name evidence="7" type="ORF">PV06_05171</name>
</gene>
<proteinExistence type="predicted"/>
<dbReference type="Gene3D" id="4.10.240.10">
    <property type="entry name" value="Zn(2)-C6 fungal-type DNA-binding domain"/>
    <property type="match status" value="1"/>
</dbReference>
<feature type="compositionally biased region" description="Basic residues" evidence="5">
    <location>
        <begin position="137"/>
        <end position="155"/>
    </location>
</feature>
<dbReference type="VEuPathDB" id="FungiDB:PV06_05171"/>
<dbReference type="OrthoDB" id="416217at2759"/>
<feature type="region of interest" description="Disordered" evidence="5">
    <location>
        <begin position="109"/>
        <end position="178"/>
    </location>
</feature>
<dbReference type="CDD" id="cd00067">
    <property type="entry name" value="GAL4"/>
    <property type="match status" value="1"/>
</dbReference>
<dbReference type="GO" id="GO:0003677">
    <property type="term" value="F:DNA binding"/>
    <property type="evidence" value="ECO:0007669"/>
    <property type="project" value="UniProtKB-KW"/>
</dbReference>
<keyword evidence="4" id="KW-0539">Nucleus</keyword>
<protein>
    <recommendedName>
        <fullName evidence="6">Zn(2)-C6 fungal-type domain-containing protein</fullName>
    </recommendedName>
</protein>
<dbReference type="PANTHER" id="PTHR47657:SF7">
    <property type="entry name" value="STEROL REGULATORY ELEMENT-BINDING PROTEIN ECM22"/>
    <property type="match status" value="1"/>
</dbReference>
<feature type="region of interest" description="Disordered" evidence="5">
    <location>
        <begin position="387"/>
        <end position="447"/>
    </location>
</feature>
<evidence type="ECO:0000256" key="1">
    <source>
        <dbReference type="ARBA" id="ARBA00023015"/>
    </source>
</evidence>
<feature type="region of interest" description="Disordered" evidence="5">
    <location>
        <begin position="479"/>
        <end position="505"/>
    </location>
</feature>
<evidence type="ECO:0000256" key="3">
    <source>
        <dbReference type="ARBA" id="ARBA00023163"/>
    </source>
</evidence>
<dbReference type="InterPro" id="IPR001138">
    <property type="entry name" value="Zn2Cys6_DnaBD"/>
</dbReference>
<evidence type="ECO:0000256" key="2">
    <source>
        <dbReference type="ARBA" id="ARBA00023125"/>
    </source>
</evidence>
<dbReference type="GO" id="GO:0008270">
    <property type="term" value="F:zinc ion binding"/>
    <property type="evidence" value="ECO:0007669"/>
    <property type="project" value="InterPro"/>
</dbReference>
<feature type="compositionally biased region" description="Basic and acidic residues" evidence="5">
    <location>
        <begin position="480"/>
        <end position="502"/>
    </location>
</feature>
<dbReference type="GeneID" id="27357245"/>
<dbReference type="PROSITE" id="PS50048">
    <property type="entry name" value="ZN2_CY6_FUNGAL_2"/>
    <property type="match status" value="1"/>
</dbReference>
<dbReference type="InterPro" id="IPR021858">
    <property type="entry name" value="Fun_TF"/>
</dbReference>
<dbReference type="RefSeq" id="XP_016264354.1">
    <property type="nucleotide sequence ID" value="XM_016406148.1"/>
</dbReference>
<organism evidence="7 8">
    <name type="scientific">Exophiala oligosperma</name>
    <dbReference type="NCBI Taxonomy" id="215243"/>
    <lineage>
        <taxon>Eukaryota</taxon>
        <taxon>Fungi</taxon>
        <taxon>Dikarya</taxon>
        <taxon>Ascomycota</taxon>
        <taxon>Pezizomycotina</taxon>
        <taxon>Eurotiomycetes</taxon>
        <taxon>Chaetothyriomycetidae</taxon>
        <taxon>Chaetothyriales</taxon>
        <taxon>Herpotrichiellaceae</taxon>
        <taxon>Exophiala</taxon>
    </lineage>
</organism>
<keyword evidence="1" id="KW-0805">Transcription regulation</keyword>